<protein>
    <submittedName>
        <fullName evidence="2">Septum formation initiator family protein</fullName>
    </submittedName>
</protein>
<dbReference type="RefSeq" id="WP_180871420.1">
    <property type="nucleotide sequence ID" value="NZ_JACJJQ010000011.1"/>
</dbReference>
<organism evidence="2 3">
    <name type="scientific">Limosilactobacillus alvi</name>
    <dbReference type="NCBI Taxonomy" id="990412"/>
    <lineage>
        <taxon>Bacteria</taxon>
        <taxon>Bacillati</taxon>
        <taxon>Bacillota</taxon>
        <taxon>Bacilli</taxon>
        <taxon>Lactobacillales</taxon>
        <taxon>Lactobacillaceae</taxon>
        <taxon>Limosilactobacillus</taxon>
    </lineage>
</organism>
<dbReference type="EMBL" id="JACJJQ010000011">
    <property type="protein sequence ID" value="MBM6753819.1"/>
    <property type="molecule type" value="Genomic_DNA"/>
</dbReference>
<keyword evidence="1" id="KW-0472">Membrane</keyword>
<reference evidence="2 3" key="1">
    <citation type="journal article" date="2021" name="Sci. Rep.">
        <title>The distribution of antibiotic resistance genes in chicken gut microbiota commensals.</title>
        <authorList>
            <person name="Juricova H."/>
            <person name="Matiasovicova J."/>
            <person name="Kubasova T."/>
            <person name="Cejkova D."/>
            <person name="Rychlik I."/>
        </authorList>
    </citation>
    <scope>NUCLEOTIDE SEQUENCE [LARGE SCALE GENOMIC DNA]</scope>
    <source>
        <strain evidence="2 3">An810</strain>
    </source>
</reference>
<dbReference type="Proteomes" id="UP000776629">
    <property type="component" value="Unassembled WGS sequence"/>
</dbReference>
<dbReference type="InterPro" id="IPR007060">
    <property type="entry name" value="FtsL/DivIC"/>
</dbReference>
<feature type="transmembrane region" description="Helical" evidence="1">
    <location>
        <begin position="38"/>
        <end position="56"/>
    </location>
</feature>
<dbReference type="PANTHER" id="PTHR40027">
    <property type="entry name" value="CELL DIVISION PROTEIN DIVIC"/>
    <property type="match status" value="1"/>
</dbReference>
<sequence>MVNKRVTKLDNEYTRAVGQLAQIQREERKRVHIRRASVILGIFLVIATTLGIQLWSTHRQISQVDSQIKSAKVTLQKKQVQNKELTQKQKLLKDPTYLQELLRSKYNYAKKGEIIYNFVK</sequence>
<keyword evidence="1" id="KW-1133">Transmembrane helix</keyword>
<accession>A0ABS2EN05</accession>
<dbReference type="PANTHER" id="PTHR40027:SF1">
    <property type="entry name" value="CELL DIVISION PROTEIN DIVIC"/>
    <property type="match status" value="1"/>
</dbReference>
<keyword evidence="1" id="KW-0812">Transmembrane</keyword>
<proteinExistence type="predicted"/>
<evidence type="ECO:0000313" key="3">
    <source>
        <dbReference type="Proteomes" id="UP000776629"/>
    </source>
</evidence>
<evidence type="ECO:0000313" key="2">
    <source>
        <dbReference type="EMBL" id="MBM6753819.1"/>
    </source>
</evidence>
<dbReference type="InterPro" id="IPR039076">
    <property type="entry name" value="DivIC"/>
</dbReference>
<gene>
    <name evidence="2" type="ORF">H5993_03465</name>
</gene>
<dbReference type="Pfam" id="PF04977">
    <property type="entry name" value="DivIC"/>
    <property type="match status" value="1"/>
</dbReference>
<name>A0ABS2EN05_9LACO</name>
<comment type="caution">
    <text evidence="2">The sequence shown here is derived from an EMBL/GenBank/DDBJ whole genome shotgun (WGS) entry which is preliminary data.</text>
</comment>
<keyword evidence="3" id="KW-1185">Reference proteome</keyword>
<evidence type="ECO:0000256" key="1">
    <source>
        <dbReference type="SAM" id="Phobius"/>
    </source>
</evidence>